<dbReference type="PANTHER" id="PTHR24092:SF174">
    <property type="entry name" value="PHOSPHOLIPID-TRANSPORTING ATPASE DNF3-RELATED"/>
    <property type="match status" value="1"/>
</dbReference>
<feature type="region of interest" description="Disordered" evidence="7">
    <location>
        <begin position="271"/>
        <end position="295"/>
    </location>
</feature>
<feature type="domain" description="P-type ATPase C-terminal" evidence="9">
    <location>
        <begin position="780"/>
        <end position="1027"/>
    </location>
</feature>
<dbReference type="GO" id="GO:0006892">
    <property type="term" value="P:post-Golgi vesicle-mediated transport"/>
    <property type="evidence" value="ECO:0007669"/>
    <property type="project" value="TreeGrafter"/>
</dbReference>
<evidence type="ECO:0000256" key="5">
    <source>
        <dbReference type="ARBA" id="ARBA00022989"/>
    </source>
</evidence>
<evidence type="ECO:0000259" key="9">
    <source>
        <dbReference type="Pfam" id="PF16212"/>
    </source>
</evidence>
<proteinExistence type="predicted"/>
<dbReference type="Pfam" id="PF16212">
    <property type="entry name" value="PhoLip_ATPase_C"/>
    <property type="match status" value="1"/>
</dbReference>
<feature type="compositionally biased region" description="Basic and acidic residues" evidence="7">
    <location>
        <begin position="589"/>
        <end position="599"/>
    </location>
</feature>
<organism evidence="10 11">
    <name type="scientific">Coemansia reversa (strain ATCC 12441 / NRRL 1564)</name>
    <dbReference type="NCBI Taxonomy" id="763665"/>
    <lineage>
        <taxon>Eukaryota</taxon>
        <taxon>Fungi</taxon>
        <taxon>Fungi incertae sedis</taxon>
        <taxon>Zoopagomycota</taxon>
        <taxon>Kickxellomycotina</taxon>
        <taxon>Kickxellomycetes</taxon>
        <taxon>Kickxellales</taxon>
        <taxon>Kickxellaceae</taxon>
        <taxon>Coemansia</taxon>
    </lineage>
</organism>
<keyword evidence="4" id="KW-0460">Magnesium</keyword>
<dbReference type="InterPro" id="IPR001757">
    <property type="entry name" value="P_typ_ATPase"/>
</dbReference>
<feature type="transmembrane region" description="Helical" evidence="8">
    <location>
        <begin position="930"/>
        <end position="949"/>
    </location>
</feature>
<dbReference type="InterPro" id="IPR032630">
    <property type="entry name" value="P_typ_ATPase_c"/>
</dbReference>
<accession>A0A2G5BL71</accession>
<evidence type="ECO:0000313" key="10">
    <source>
        <dbReference type="EMBL" id="PIA19753.1"/>
    </source>
</evidence>
<dbReference type="GO" id="GO:0046872">
    <property type="term" value="F:metal ion binding"/>
    <property type="evidence" value="ECO:0007669"/>
    <property type="project" value="UniProtKB-KW"/>
</dbReference>
<comment type="subcellular location">
    <subcellularLocation>
        <location evidence="1">Membrane</location>
        <topology evidence="1">Multi-pass membrane protein</topology>
    </subcellularLocation>
</comment>
<sequence length="1071" mass="117966">MNNRAGPLVQLRVVASERMRDFNRAVVTQPAGAVPRDPTVCAADAQSFDRGVPAPHPSDRLGSYEVLDVLDFSSARKRMSVVLRCPDGRIVMLCKGADSALWPRLCSPAQLKSDATDMAFMPRPPAPTAVPLRRKLSQPSAAYLHSRNGSVASNQGLAISQSPPFSQGHARTTSHGFADSSLTASRAVPRLSDGRMFFGELAGGSRRSAYSSAAASPRPLVDSPEALSDGTESDEDSSDAPELPISAPPAALSGALHRRLVSDSHFSAMSEASSFADTQGQEHVPESFATPTAEEEEWARARALEALHQFSTEGLRTLVYAHKEIPQAVYDAWHVRYLTATTALAGRQQQVEAVCEDLERDLLLTGVSAIEDRLQAGVPETIFKLRRAGVRVWMLTGDKVETAINIAKSCRLIDTEAVEIAELDQHVLKSNSGRMMLLVMQSGTSPKDLDRIVTNALEVAREMTTTVDQRFERRSRLEKMRRGMKRFGNLLDIRRIRKQHKKQKMDTDVPLLPPGEEAAMKGVYSEAEVVAGGRSDDWIRPPTESEEKSSAGVEWAQEIRDSAPTTILGVSHDPITEISPVTTAVSRVNRGETRSDSITRQKQRLLPIDSSTSESSSHSSDATRSPTNCPVAGQSSSGNTRAEDGENNSASLAVVVDGDTLAALEEHASSGLLDKFLSLGTLCDAVICSRVSPAQKALVVHSMRVRCEGGGNSSKSVNALGHEKSSARRRWNPLADMFTHDNDRYMVTLAIGDGANDIAMIQEAHVGVGIAGQEGLQASRSADFSIGQFRFLQRLMLVHGRWSYVRVSMFIMGTFYKCMAFYLTQLIFQFYTGFSGTSMFESWTLSMYNTLFSILPVLVVGVFEQDLQPETLLAFPELYRDMGPSNHLFTVPEFIKRVVVIGLVHAIVAAYFPIATNILLGYGGTTDDQYILGLVIYCIMVLVVTLKIAYLDMRRWLLFSHLSVVLSLALWFGWNGVLNHIYPKSPGEGYFVLGVFDMLMRKGSFWFQWIIFAAIALCLNMLILMVYSIRDPIEHRLTAWIARERRLENNRVKSNNINRKRGRRGLSSLLS</sequence>
<evidence type="ECO:0000256" key="4">
    <source>
        <dbReference type="ARBA" id="ARBA00022842"/>
    </source>
</evidence>
<dbReference type="InterPro" id="IPR036412">
    <property type="entry name" value="HAD-like_sf"/>
</dbReference>
<feature type="compositionally biased region" description="Low complexity" evidence="7">
    <location>
        <begin position="610"/>
        <end position="627"/>
    </location>
</feature>
<evidence type="ECO:0000256" key="6">
    <source>
        <dbReference type="ARBA" id="ARBA00023136"/>
    </source>
</evidence>
<dbReference type="AlphaFoldDB" id="A0A2G5BL71"/>
<feature type="compositionally biased region" description="Polar residues" evidence="7">
    <location>
        <begin position="271"/>
        <end position="281"/>
    </location>
</feature>
<keyword evidence="11" id="KW-1185">Reference proteome</keyword>
<dbReference type="NCBIfam" id="TIGR01494">
    <property type="entry name" value="ATPase_P-type"/>
    <property type="match status" value="1"/>
</dbReference>
<dbReference type="SUPFAM" id="SSF56784">
    <property type="entry name" value="HAD-like"/>
    <property type="match status" value="1"/>
</dbReference>
<keyword evidence="6 8" id="KW-0472">Membrane</keyword>
<dbReference type="GO" id="GO:0032456">
    <property type="term" value="P:endocytic recycling"/>
    <property type="evidence" value="ECO:0007669"/>
    <property type="project" value="TreeGrafter"/>
</dbReference>
<dbReference type="InterPro" id="IPR023298">
    <property type="entry name" value="ATPase_P-typ_TM_dom_sf"/>
</dbReference>
<feature type="region of interest" description="Disordered" evidence="7">
    <location>
        <begin position="209"/>
        <end position="249"/>
    </location>
</feature>
<dbReference type="PANTHER" id="PTHR24092">
    <property type="entry name" value="PROBABLE PHOSPHOLIPID-TRANSPORTING ATPASE"/>
    <property type="match status" value="1"/>
</dbReference>
<feature type="region of interest" description="Disordered" evidence="7">
    <location>
        <begin position="534"/>
        <end position="555"/>
    </location>
</feature>
<reference evidence="10 11" key="1">
    <citation type="journal article" date="2015" name="Genome Biol. Evol.">
        <title>Phylogenomic analyses indicate that early fungi evolved digesting cell walls of algal ancestors of land plants.</title>
        <authorList>
            <person name="Chang Y."/>
            <person name="Wang S."/>
            <person name="Sekimoto S."/>
            <person name="Aerts A.L."/>
            <person name="Choi C."/>
            <person name="Clum A."/>
            <person name="LaButti K.M."/>
            <person name="Lindquist E.A."/>
            <person name="Yee Ngan C."/>
            <person name="Ohm R.A."/>
            <person name="Salamov A.A."/>
            <person name="Grigoriev I.V."/>
            <person name="Spatafora J.W."/>
            <person name="Berbee M.L."/>
        </authorList>
    </citation>
    <scope>NUCLEOTIDE SEQUENCE [LARGE SCALE GENOMIC DNA]</scope>
    <source>
        <strain evidence="10 11">NRRL 1564</strain>
    </source>
</reference>
<evidence type="ECO:0000313" key="11">
    <source>
        <dbReference type="Proteomes" id="UP000242474"/>
    </source>
</evidence>
<dbReference type="InterPro" id="IPR023214">
    <property type="entry name" value="HAD_sf"/>
</dbReference>
<dbReference type="Gene3D" id="3.40.1110.10">
    <property type="entry name" value="Calcium-transporting ATPase, cytoplasmic domain N"/>
    <property type="match status" value="1"/>
</dbReference>
<name>A0A2G5BL71_COERN</name>
<dbReference type="SUPFAM" id="SSF81660">
    <property type="entry name" value="Metal cation-transporting ATPase, ATP-binding domain N"/>
    <property type="match status" value="1"/>
</dbReference>
<protein>
    <submittedName>
        <fullName evidence="10">HAD-like protein</fullName>
    </submittedName>
</protein>
<dbReference type="GO" id="GO:0005802">
    <property type="term" value="C:trans-Golgi network"/>
    <property type="evidence" value="ECO:0007669"/>
    <property type="project" value="TreeGrafter"/>
</dbReference>
<dbReference type="OrthoDB" id="377733at2759"/>
<dbReference type="EMBL" id="KZ303486">
    <property type="protein sequence ID" value="PIA19753.1"/>
    <property type="molecule type" value="Genomic_DNA"/>
</dbReference>
<dbReference type="Proteomes" id="UP000242474">
    <property type="component" value="Unassembled WGS sequence"/>
</dbReference>
<dbReference type="Gene3D" id="3.40.50.1000">
    <property type="entry name" value="HAD superfamily/HAD-like"/>
    <property type="match status" value="2"/>
</dbReference>
<evidence type="ECO:0000256" key="8">
    <source>
        <dbReference type="SAM" id="Phobius"/>
    </source>
</evidence>
<dbReference type="GO" id="GO:0016887">
    <property type="term" value="F:ATP hydrolysis activity"/>
    <property type="evidence" value="ECO:0007669"/>
    <property type="project" value="InterPro"/>
</dbReference>
<feature type="transmembrane region" description="Helical" evidence="8">
    <location>
        <begin position="1006"/>
        <end position="1027"/>
    </location>
</feature>
<feature type="region of interest" description="Disordered" evidence="7">
    <location>
        <begin position="154"/>
        <end position="178"/>
    </location>
</feature>
<dbReference type="STRING" id="763665.A0A2G5BL71"/>
<dbReference type="GO" id="GO:0045332">
    <property type="term" value="P:phospholipid translocation"/>
    <property type="evidence" value="ECO:0007669"/>
    <property type="project" value="TreeGrafter"/>
</dbReference>
<dbReference type="GO" id="GO:0005886">
    <property type="term" value="C:plasma membrane"/>
    <property type="evidence" value="ECO:0007669"/>
    <property type="project" value="TreeGrafter"/>
</dbReference>
<evidence type="ECO:0000256" key="1">
    <source>
        <dbReference type="ARBA" id="ARBA00004141"/>
    </source>
</evidence>
<feature type="transmembrane region" description="Helical" evidence="8">
    <location>
        <begin position="898"/>
        <end position="924"/>
    </location>
</feature>
<feature type="region of interest" description="Disordered" evidence="7">
    <location>
        <begin position="581"/>
        <end position="646"/>
    </location>
</feature>
<evidence type="ECO:0000256" key="3">
    <source>
        <dbReference type="ARBA" id="ARBA00022723"/>
    </source>
</evidence>
<evidence type="ECO:0000256" key="7">
    <source>
        <dbReference type="SAM" id="MobiDB-lite"/>
    </source>
</evidence>
<keyword evidence="2 8" id="KW-0812">Transmembrane</keyword>
<evidence type="ECO:0000256" key="2">
    <source>
        <dbReference type="ARBA" id="ARBA00022692"/>
    </source>
</evidence>
<feature type="compositionally biased region" description="Basic and acidic residues" evidence="7">
    <location>
        <begin position="534"/>
        <end position="549"/>
    </location>
</feature>
<keyword evidence="5 8" id="KW-1133">Transmembrane helix</keyword>
<dbReference type="GO" id="GO:0005524">
    <property type="term" value="F:ATP binding"/>
    <property type="evidence" value="ECO:0007669"/>
    <property type="project" value="InterPro"/>
</dbReference>
<feature type="transmembrane region" description="Helical" evidence="8">
    <location>
        <begin position="804"/>
        <end position="823"/>
    </location>
</feature>
<feature type="transmembrane region" description="Helical" evidence="8">
    <location>
        <begin position="956"/>
        <end position="974"/>
    </location>
</feature>
<dbReference type="InterPro" id="IPR023299">
    <property type="entry name" value="ATPase_P-typ_cyto_dom_N"/>
</dbReference>
<dbReference type="GO" id="GO:0140326">
    <property type="term" value="F:ATPase-coupled intramembrane lipid transporter activity"/>
    <property type="evidence" value="ECO:0007669"/>
    <property type="project" value="TreeGrafter"/>
</dbReference>
<dbReference type="SUPFAM" id="SSF81665">
    <property type="entry name" value="Calcium ATPase, transmembrane domain M"/>
    <property type="match status" value="1"/>
</dbReference>
<gene>
    <name evidence="10" type="ORF">COEREDRAFT_79029</name>
</gene>
<keyword evidence="3" id="KW-0479">Metal-binding</keyword>